<comment type="caution">
    <text evidence="3">The sequence shown here is derived from an EMBL/GenBank/DDBJ whole genome shotgun (WGS) entry which is preliminary data.</text>
</comment>
<sequence length="58" mass="6474">MFQVHPALMFAYCVKRQGGKVAIFNLESTLQDAAADFAFTGAYEVVLPSLFLELVWCD</sequence>
<organism evidence="3 4">
    <name type="scientific">Moniliophthora roreri</name>
    <name type="common">Frosty pod rot fungus</name>
    <name type="synonym">Monilia roreri</name>
    <dbReference type="NCBI Taxonomy" id="221103"/>
    <lineage>
        <taxon>Eukaryota</taxon>
        <taxon>Fungi</taxon>
        <taxon>Dikarya</taxon>
        <taxon>Basidiomycota</taxon>
        <taxon>Agaricomycotina</taxon>
        <taxon>Agaricomycetes</taxon>
        <taxon>Agaricomycetidae</taxon>
        <taxon>Agaricales</taxon>
        <taxon>Marasmiineae</taxon>
        <taxon>Marasmiaceae</taxon>
        <taxon>Moniliophthora</taxon>
    </lineage>
</organism>
<keyword evidence="2" id="KW-0496">Mitochondrion</keyword>
<dbReference type="Gene3D" id="3.40.50.1220">
    <property type="entry name" value="TPP-binding domain"/>
    <property type="match status" value="1"/>
</dbReference>
<dbReference type="EMBL" id="LATX01002087">
    <property type="protein sequence ID" value="KTB34378.1"/>
    <property type="molecule type" value="Genomic_DNA"/>
</dbReference>
<dbReference type="InterPro" id="IPR029035">
    <property type="entry name" value="DHS-like_NAD/FAD-binding_dom"/>
</dbReference>
<name>A0A0W0FDL0_MONRR</name>
<evidence type="ECO:0000313" key="3">
    <source>
        <dbReference type="EMBL" id="KTB34378.1"/>
    </source>
</evidence>
<evidence type="ECO:0000256" key="2">
    <source>
        <dbReference type="ARBA" id="ARBA00023128"/>
    </source>
</evidence>
<proteinExistence type="predicted"/>
<gene>
    <name evidence="3" type="ORF">WG66_13047</name>
</gene>
<protein>
    <submittedName>
        <fullName evidence="3">Putative DHS-like NAD/FAD-binding domain-containing protein</fullName>
    </submittedName>
</protein>
<dbReference type="Proteomes" id="UP000054988">
    <property type="component" value="Unassembled WGS sequence"/>
</dbReference>
<evidence type="ECO:0000256" key="1">
    <source>
        <dbReference type="ARBA" id="ARBA00004173"/>
    </source>
</evidence>
<accession>A0A0W0FDL0</accession>
<reference evidence="3 4" key="1">
    <citation type="submission" date="2015-12" db="EMBL/GenBank/DDBJ databases">
        <title>Draft genome sequence of Moniliophthora roreri, the causal agent of frosty pod rot of cacao.</title>
        <authorList>
            <person name="Aime M.C."/>
            <person name="Diaz-Valderrama J.R."/>
            <person name="Kijpornyongpan T."/>
            <person name="Phillips-Mora W."/>
        </authorList>
    </citation>
    <scope>NUCLEOTIDE SEQUENCE [LARGE SCALE GENOMIC DNA]</scope>
    <source>
        <strain evidence="3 4">MCA 2952</strain>
    </source>
</reference>
<dbReference type="GO" id="GO:0005739">
    <property type="term" value="C:mitochondrion"/>
    <property type="evidence" value="ECO:0007669"/>
    <property type="project" value="UniProtKB-SubCell"/>
</dbReference>
<dbReference type="AlphaFoldDB" id="A0A0W0FDL0"/>
<dbReference type="SUPFAM" id="SSF52467">
    <property type="entry name" value="DHS-like NAD/FAD-binding domain"/>
    <property type="match status" value="1"/>
</dbReference>
<comment type="subcellular location">
    <subcellularLocation>
        <location evidence="1">Mitochondrion</location>
    </subcellularLocation>
</comment>
<evidence type="ECO:0000313" key="4">
    <source>
        <dbReference type="Proteomes" id="UP000054988"/>
    </source>
</evidence>